<name>A0A516NQP8_9NOCA</name>
<dbReference type="SUPFAM" id="SSF51556">
    <property type="entry name" value="Metallo-dependent hydrolases"/>
    <property type="match status" value="1"/>
</dbReference>
<dbReference type="EMBL" id="CP041695">
    <property type="protein sequence ID" value="QDP81213.1"/>
    <property type="molecule type" value="Genomic_DNA"/>
</dbReference>
<dbReference type="Gene3D" id="2.30.40.10">
    <property type="entry name" value="Urease, subunit C, domain 1"/>
    <property type="match status" value="1"/>
</dbReference>
<evidence type="ECO:0000313" key="4">
    <source>
        <dbReference type="Proteomes" id="UP000317039"/>
    </source>
</evidence>
<protein>
    <submittedName>
        <fullName evidence="3">Amidohydrolase</fullName>
    </submittedName>
</protein>
<dbReference type="AlphaFoldDB" id="A0A516NQP8"/>
<dbReference type="Proteomes" id="UP000317039">
    <property type="component" value="Chromosome"/>
</dbReference>
<evidence type="ECO:0000256" key="1">
    <source>
        <dbReference type="ARBA" id="ARBA00022801"/>
    </source>
</evidence>
<dbReference type="GeneID" id="80335302"/>
<keyword evidence="1 3" id="KW-0378">Hydrolase</keyword>
<dbReference type="KEGG" id="nod:FOH10_23365"/>
<dbReference type="InterPro" id="IPR032466">
    <property type="entry name" value="Metal_Hydrolase"/>
</dbReference>
<evidence type="ECO:0000259" key="2">
    <source>
        <dbReference type="Pfam" id="PF01979"/>
    </source>
</evidence>
<dbReference type="CDD" id="cd01298">
    <property type="entry name" value="ATZ_TRZ_like"/>
    <property type="match status" value="1"/>
</dbReference>
<dbReference type="Pfam" id="PF01979">
    <property type="entry name" value="Amidohydro_1"/>
    <property type="match status" value="1"/>
</dbReference>
<gene>
    <name evidence="3" type="ORF">FOH10_23365</name>
</gene>
<dbReference type="InterPro" id="IPR006680">
    <property type="entry name" value="Amidohydro-rel"/>
</dbReference>
<dbReference type="PANTHER" id="PTHR43794:SF11">
    <property type="entry name" value="AMIDOHYDROLASE-RELATED DOMAIN-CONTAINING PROTEIN"/>
    <property type="match status" value="1"/>
</dbReference>
<dbReference type="GO" id="GO:0016810">
    <property type="term" value="F:hydrolase activity, acting on carbon-nitrogen (but not peptide) bonds"/>
    <property type="evidence" value="ECO:0007669"/>
    <property type="project" value="InterPro"/>
</dbReference>
<organism evidence="3 4">
    <name type="scientific">Nocardia otitidiscaviarum</name>
    <dbReference type="NCBI Taxonomy" id="1823"/>
    <lineage>
        <taxon>Bacteria</taxon>
        <taxon>Bacillati</taxon>
        <taxon>Actinomycetota</taxon>
        <taxon>Actinomycetes</taxon>
        <taxon>Mycobacteriales</taxon>
        <taxon>Nocardiaceae</taxon>
        <taxon>Nocardia</taxon>
    </lineage>
</organism>
<feature type="domain" description="Amidohydrolase-related" evidence="2">
    <location>
        <begin position="64"/>
        <end position="428"/>
    </location>
</feature>
<dbReference type="SUPFAM" id="SSF51338">
    <property type="entry name" value="Composite domain of metallo-dependent hydrolases"/>
    <property type="match status" value="1"/>
</dbReference>
<dbReference type="Gene3D" id="3.20.20.140">
    <property type="entry name" value="Metal-dependent hydrolases"/>
    <property type="match status" value="1"/>
</dbReference>
<dbReference type="InterPro" id="IPR050287">
    <property type="entry name" value="MTA/SAH_deaminase"/>
</dbReference>
<dbReference type="RefSeq" id="WP_143982328.1">
    <property type="nucleotide sequence ID" value="NZ_CP041695.1"/>
</dbReference>
<reference evidence="3 4" key="1">
    <citation type="submission" date="2019-07" db="EMBL/GenBank/DDBJ databases">
        <title>Complete Genome Sequence and Methylome Analysis of Nocardia otitidis-caviarum NEB252.</title>
        <authorList>
            <person name="Fomenkov A."/>
            <person name="Anton B.P."/>
            <person name="Vincze T."/>
            <person name="Roberts R.J."/>
        </authorList>
    </citation>
    <scope>NUCLEOTIDE SEQUENCE [LARGE SCALE GENOMIC DNA]</scope>
    <source>
        <strain evidence="3 4">NEB252</strain>
    </source>
</reference>
<dbReference type="PANTHER" id="PTHR43794">
    <property type="entry name" value="AMINOHYDROLASE SSNA-RELATED"/>
    <property type="match status" value="1"/>
</dbReference>
<proteinExistence type="predicted"/>
<dbReference type="InterPro" id="IPR011059">
    <property type="entry name" value="Metal-dep_hydrolase_composite"/>
</dbReference>
<accession>A0A516NQP8</accession>
<evidence type="ECO:0000313" key="3">
    <source>
        <dbReference type="EMBL" id="QDP81213.1"/>
    </source>
</evidence>
<sequence>MTPTAPAHCDLLLTGGIVVTVDDAGTVYDPGSVAVIGSRIVAVGPEAELAQWHSDTVLDCRGKVVLPGLIDGHNHLYQALARGLGEGMSIVPWLCEFMWPYSIAMTPADAVAAARLGAVEALRAGTTTVIDNHYAPSDLETTLAVADVIEESGLRGAVARGVIGERTAVAARRGQPAELFRYSAADELSIMREAMRHRPRGSKVEIWPAPLNLTYVDQDLVRGCVELAREFDTHWHTHCCESSKDPLGYVDAYGVRPVQWLAKAGLLDERATLAHAIWLDDYELDQIAQAGAKIAHNPSSNAYLASGTVRLRELRDSGVTVAVGSDGPSCGHRQDLFEAMKLSVFAQRLSTLDPTVWSAEEALALATRQGAEFAGIDAGVLEPGRLADIIVVNVDRPHLRPLHRAVSALVYSARGSDVETTIVDGRIVYQHGRCLLIDEDAAVAAAQSRAEQLVARAGMAALCTPRKLP</sequence>